<evidence type="ECO:0000256" key="8">
    <source>
        <dbReference type="ARBA" id="ARBA00022989"/>
    </source>
</evidence>
<sequence>MQTVLIVIHLIIVVALAGVILIQRSEGGGLGIGGGSGFMTARGTANALTRTTAILATLFFITSLGLGILARYQGNPSDILDQIEQNAQTDGQGILNQLGGSITSDSPAAPAENSSTVPTTGGSEAEAPAVSTPQQDSNATSVPTGD</sequence>
<dbReference type="GO" id="GO:0009306">
    <property type="term" value="P:protein secretion"/>
    <property type="evidence" value="ECO:0007669"/>
    <property type="project" value="UniProtKB-UniRule"/>
</dbReference>
<dbReference type="PRINTS" id="PR01651">
    <property type="entry name" value="SECGEXPORT"/>
</dbReference>
<gene>
    <name evidence="14" type="ORF">EDC90_100841</name>
</gene>
<dbReference type="OrthoDB" id="7366942at2"/>
<comment type="subcellular location">
    <subcellularLocation>
        <location evidence="1 12">Cell membrane</location>
        <topology evidence="1 12">Multi-pass membrane protein</topology>
    </subcellularLocation>
</comment>
<evidence type="ECO:0000256" key="1">
    <source>
        <dbReference type="ARBA" id="ARBA00004651"/>
    </source>
</evidence>
<comment type="function">
    <text evidence="11 12">Involved in protein export. Participates in an early event of protein translocation.</text>
</comment>
<keyword evidence="5 12" id="KW-1003">Cell membrane</keyword>
<dbReference type="EMBL" id="SMAR01000008">
    <property type="protein sequence ID" value="TCT40901.1"/>
    <property type="molecule type" value="Genomic_DNA"/>
</dbReference>
<evidence type="ECO:0000256" key="13">
    <source>
        <dbReference type="SAM" id="MobiDB-lite"/>
    </source>
</evidence>
<evidence type="ECO:0000256" key="3">
    <source>
        <dbReference type="ARBA" id="ARBA00017876"/>
    </source>
</evidence>
<keyword evidence="7 12" id="KW-0653">Protein transport</keyword>
<keyword evidence="6 12" id="KW-0812">Transmembrane</keyword>
<feature type="compositionally biased region" description="Polar residues" evidence="13">
    <location>
        <begin position="131"/>
        <end position="146"/>
    </location>
</feature>
<name>A0A4R3NT47_9HYPH</name>
<proteinExistence type="inferred from homology"/>
<dbReference type="GO" id="GO:0043952">
    <property type="term" value="P:protein transport by the Sec complex"/>
    <property type="evidence" value="ECO:0007669"/>
    <property type="project" value="TreeGrafter"/>
</dbReference>
<feature type="compositionally biased region" description="Polar residues" evidence="13">
    <location>
        <begin position="94"/>
        <end position="122"/>
    </location>
</feature>
<reference evidence="14 15" key="1">
    <citation type="submission" date="2019-03" db="EMBL/GenBank/DDBJ databases">
        <title>Freshwater and sediment microbial communities from various areas in North America, analyzing microbe dynamics in response to fracking.</title>
        <authorList>
            <person name="Lamendella R."/>
        </authorList>
    </citation>
    <scope>NUCLEOTIDE SEQUENCE [LARGE SCALE GENOMIC DNA]</scope>
    <source>
        <strain evidence="14 15">175.2</strain>
    </source>
</reference>
<dbReference type="PANTHER" id="PTHR34182">
    <property type="entry name" value="PROTEIN-EXPORT MEMBRANE PROTEIN SECG"/>
    <property type="match status" value="1"/>
</dbReference>
<comment type="similarity">
    <text evidence="2 12">Belongs to the SecG family.</text>
</comment>
<dbReference type="GO" id="GO:0065002">
    <property type="term" value="P:intracellular protein transmembrane transport"/>
    <property type="evidence" value="ECO:0007669"/>
    <property type="project" value="TreeGrafter"/>
</dbReference>
<evidence type="ECO:0000256" key="5">
    <source>
        <dbReference type="ARBA" id="ARBA00022475"/>
    </source>
</evidence>
<evidence type="ECO:0000313" key="15">
    <source>
        <dbReference type="Proteomes" id="UP000295097"/>
    </source>
</evidence>
<dbReference type="Proteomes" id="UP000295097">
    <property type="component" value="Unassembled WGS sequence"/>
</dbReference>
<evidence type="ECO:0000256" key="6">
    <source>
        <dbReference type="ARBA" id="ARBA00022692"/>
    </source>
</evidence>
<dbReference type="InterPro" id="IPR004692">
    <property type="entry name" value="SecG"/>
</dbReference>
<protein>
    <recommendedName>
        <fullName evidence="3 12">Protein-export membrane protein SecG</fullName>
    </recommendedName>
</protein>
<dbReference type="AlphaFoldDB" id="A0A4R3NT47"/>
<evidence type="ECO:0000313" key="14">
    <source>
        <dbReference type="EMBL" id="TCT40901.1"/>
    </source>
</evidence>
<dbReference type="PANTHER" id="PTHR34182:SF1">
    <property type="entry name" value="PROTEIN-EXPORT MEMBRANE PROTEIN SECG"/>
    <property type="match status" value="1"/>
</dbReference>
<dbReference type="GO" id="GO:0015450">
    <property type="term" value="F:protein-transporting ATPase activity"/>
    <property type="evidence" value="ECO:0007669"/>
    <property type="project" value="UniProtKB-UniRule"/>
</dbReference>
<keyword evidence="8 12" id="KW-1133">Transmembrane helix</keyword>
<organism evidence="14 15">
    <name type="scientific">Martelella mediterranea</name>
    <dbReference type="NCBI Taxonomy" id="293089"/>
    <lineage>
        <taxon>Bacteria</taxon>
        <taxon>Pseudomonadati</taxon>
        <taxon>Pseudomonadota</taxon>
        <taxon>Alphaproteobacteria</taxon>
        <taxon>Hyphomicrobiales</taxon>
        <taxon>Aurantimonadaceae</taxon>
        <taxon>Martelella</taxon>
    </lineage>
</organism>
<dbReference type="NCBIfam" id="TIGR00810">
    <property type="entry name" value="secG"/>
    <property type="match status" value="1"/>
</dbReference>
<evidence type="ECO:0000256" key="2">
    <source>
        <dbReference type="ARBA" id="ARBA00008445"/>
    </source>
</evidence>
<keyword evidence="9 12" id="KW-0811">Translocation</keyword>
<evidence type="ECO:0000256" key="9">
    <source>
        <dbReference type="ARBA" id="ARBA00023010"/>
    </source>
</evidence>
<dbReference type="Pfam" id="PF03840">
    <property type="entry name" value="SecG"/>
    <property type="match status" value="1"/>
</dbReference>
<evidence type="ECO:0000256" key="11">
    <source>
        <dbReference type="ARBA" id="ARBA00025182"/>
    </source>
</evidence>
<evidence type="ECO:0000256" key="12">
    <source>
        <dbReference type="RuleBase" id="RU365087"/>
    </source>
</evidence>
<dbReference type="RefSeq" id="WP_132310095.1">
    <property type="nucleotide sequence ID" value="NZ_SMAR01000008.1"/>
</dbReference>
<accession>A0A4R3NT47</accession>
<evidence type="ECO:0000256" key="4">
    <source>
        <dbReference type="ARBA" id="ARBA00022448"/>
    </source>
</evidence>
<feature type="transmembrane region" description="Helical" evidence="12">
    <location>
        <begin position="51"/>
        <end position="70"/>
    </location>
</feature>
<keyword evidence="15" id="KW-1185">Reference proteome</keyword>
<feature type="region of interest" description="Disordered" evidence="13">
    <location>
        <begin position="94"/>
        <end position="146"/>
    </location>
</feature>
<evidence type="ECO:0000256" key="7">
    <source>
        <dbReference type="ARBA" id="ARBA00022927"/>
    </source>
</evidence>
<evidence type="ECO:0000256" key="10">
    <source>
        <dbReference type="ARBA" id="ARBA00023136"/>
    </source>
</evidence>
<dbReference type="GO" id="GO:0005886">
    <property type="term" value="C:plasma membrane"/>
    <property type="evidence" value="ECO:0007669"/>
    <property type="project" value="UniProtKB-SubCell"/>
</dbReference>
<keyword evidence="4 12" id="KW-0813">Transport</keyword>
<comment type="caution">
    <text evidence="12">Lacks conserved residue(s) required for the propagation of feature annotation.</text>
</comment>
<keyword evidence="10 12" id="KW-0472">Membrane</keyword>
<comment type="caution">
    <text evidence="14">The sequence shown here is derived from an EMBL/GenBank/DDBJ whole genome shotgun (WGS) entry which is preliminary data.</text>
</comment>